<gene>
    <name evidence="2" type="ORF">TanjilG_08141</name>
</gene>
<dbReference type="AlphaFoldDB" id="A0A4P1RLQ9"/>
<feature type="domain" description="MaoC-like" evidence="1">
    <location>
        <begin position="35"/>
        <end position="128"/>
    </location>
</feature>
<evidence type="ECO:0000259" key="1">
    <source>
        <dbReference type="Pfam" id="PF01575"/>
    </source>
</evidence>
<evidence type="ECO:0000313" key="2">
    <source>
        <dbReference type="EMBL" id="OIW13108.1"/>
    </source>
</evidence>
<dbReference type="PANTHER" id="PTHR43437">
    <property type="entry name" value="HYDROXYACYL-THIOESTER DEHYDRATASE TYPE 2, MITOCHONDRIAL-RELATED"/>
    <property type="match status" value="1"/>
</dbReference>
<organism evidence="2 3">
    <name type="scientific">Lupinus angustifolius</name>
    <name type="common">Narrow-leaved blue lupine</name>
    <dbReference type="NCBI Taxonomy" id="3871"/>
    <lineage>
        <taxon>Eukaryota</taxon>
        <taxon>Viridiplantae</taxon>
        <taxon>Streptophyta</taxon>
        <taxon>Embryophyta</taxon>
        <taxon>Tracheophyta</taxon>
        <taxon>Spermatophyta</taxon>
        <taxon>Magnoliopsida</taxon>
        <taxon>eudicotyledons</taxon>
        <taxon>Gunneridae</taxon>
        <taxon>Pentapetalae</taxon>
        <taxon>rosids</taxon>
        <taxon>fabids</taxon>
        <taxon>Fabales</taxon>
        <taxon>Fabaceae</taxon>
        <taxon>Papilionoideae</taxon>
        <taxon>50 kb inversion clade</taxon>
        <taxon>genistoids sensu lato</taxon>
        <taxon>core genistoids</taxon>
        <taxon>Genisteae</taxon>
        <taxon>Lupinus</taxon>
    </lineage>
</organism>
<dbReference type="STRING" id="3871.A0A4P1RLQ9"/>
<keyword evidence="3" id="KW-1185">Reference proteome</keyword>
<dbReference type="InterPro" id="IPR029069">
    <property type="entry name" value="HotDog_dom_sf"/>
</dbReference>
<sequence>MLMRSLFFSSELQRLRLRCFSSATPRVLKPGDVLRKARYFTEEDVLQYSKVSHDCNPLHTDAATARGVGFEGPLVHGMLVASLFPHIISSHFPGAVYVSQSLNFKFPVYIGDQVISEVQATNLRENKNRYLAKFKTKCFKNGELLVIEGEAMAMLPTLTMEQDHGKEQ</sequence>
<dbReference type="GO" id="GO:0010027">
    <property type="term" value="P:thylakoid membrane organization"/>
    <property type="evidence" value="ECO:0007669"/>
    <property type="project" value="EnsemblPlants"/>
</dbReference>
<dbReference type="Gramene" id="OIW13108">
    <property type="protein sequence ID" value="OIW13108"/>
    <property type="gene ID" value="TanjilG_08141"/>
</dbReference>
<dbReference type="GO" id="GO:0019171">
    <property type="term" value="F:(3R)-hydroxyacyl-[acyl-carrier-protein] dehydratase activity"/>
    <property type="evidence" value="ECO:0007669"/>
    <property type="project" value="EnsemblPlants"/>
</dbReference>
<dbReference type="GO" id="GO:0005739">
    <property type="term" value="C:mitochondrion"/>
    <property type="evidence" value="ECO:0007669"/>
    <property type="project" value="EnsemblPlants"/>
</dbReference>
<dbReference type="KEGG" id="lang:109346167"/>
<dbReference type="GO" id="GO:0006633">
    <property type="term" value="P:fatty acid biosynthetic process"/>
    <property type="evidence" value="ECO:0007669"/>
    <property type="project" value="EnsemblPlants"/>
</dbReference>
<dbReference type="InterPro" id="IPR002539">
    <property type="entry name" value="MaoC-like_dom"/>
</dbReference>
<proteinExistence type="predicted"/>
<protein>
    <recommendedName>
        <fullName evidence="1">MaoC-like domain-containing protein</fullName>
    </recommendedName>
</protein>
<dbReference type="InterPro" id="IPR050965">
    <property type="entry name" value="UPF0336/Enoyl-CoA_hydratase"/>
</dbReference>
<dbReference type="CDD" id="cd03449">
    <property type="entry name" value="R_hydratase"/>
    <property type="match status" value="1"/>
</dbReference>
<evidence type="ECO:0000313" key="3">
    <source>
        <dbReference type="Proteomes" id="UP000188354"/>
    </source>
</evidence>
<dbReference type="Pfam" id="PF01575">
    <property type="entry name" value="MaoC_dehydratas"/>
    <property type="match status" value="1"/>
</dbReference>
<dbReference type="SUPFAM" id="SSF54637">
    <property type="entry name" value="Thioesterase/thiol ester dehydrase-isomerase"/>
    <property type="match status" value="1"/>
</dbReference>
<dbReference type="EMBL" id="CM007364">
    <property type="protein sequence ID" value="OIW13108.1"/>
    <property type="molecule type" value="Genomic_DNA"/>
</dbReference>
<name>A0A4P1RLQ9_LUPAN</name>
<dbReference type="Proteomes" id="UP000188354">
    <property type="component" value="Chromosome LG04"/>
</dbReference>
<dbReference type="PANTHER" id="PTHR43437:SF3">
    <property type="entry name" value="HYDROXYACYL-THIOESTER DEHYDRATASE TYPE 2, MITOCHONDRIAL"/>
    <property type="match status" value="1"/>
</dbReference>
<reference evidence="2 3" key="1">
    <citation type="journal article" date="2017" name="Plant Biotechnol. J.">
        <title>A comprehensive draft genome sequence for lupin (Lupinus angustifolius), an emerging health food: insights into plant-microbe interactions and legume evolution.</title>
        <authorList>
            <person name="Hane J.K."/>
            <person name="Ming Y."/>
            <person name="Kamphuis L.G."/>
            <person name="Nelson M.N."/>
            <person name="Garg G."/>
            <person name="Atkins C.A."/>
            <person name="Bayer P.E."/>
            <person name="Bravo A."/>
            <person name="Bringans S."/>
            <person name="Cannon S."/>
            <person name="Edwards D."/>
            <person name="Foley R."/>
            <person name="Gao L.L."/>
            <person name="Harrison M.J."/>
            <person name="Huang W."/>
            <person name="Hurgobin B."/>
            <person name="Li S."/>
            <person name="Liu C.W."/>
            <person name="McGrath A."/>
            <person name="Morahan G."/>
            <person name="Murray J."/>
            <person name="Weller J."/>
            <person name="Jian J."/>
            <person name="Singh K.B."/>
        </authorList>
    </citation>
    <scope>NUCLEOTIDE SEQUENCE [LARGE SCALE GENOMIC DNA]</scope>
    <source>
        <strain evidence="3">cv. Tanjil</strain>
        <tissue evidence="2">Whole plant</tissue>
    </source>
</reference>
<dbReference type="GO" id="GO:0009853">
    <property type="term" value="P:photorespiration"/>
    <property type="evidence" value="ECO:0007669"/>
    <property type="project" value="EnsemblPlants"/>
</dbReference>
<accession>A0A4P1RLQ9</accession>
<dbReference type="Gene3D" id="3.10.129.10">
    <property type="entry name" value="Hotdog Thioesterase"/>
    <property type="match status" value="1"/>
</dbReference>
<dbReference type="OrthoDB" id="599103at2759"/>